<evidence type="ECO:0000313" key="2">
    <source>
        <dbReference type="Proteomes" id="UP000564885"/>
    </source>
</evidence>
<dbReference type="InterPro" id="IPR042230">
    <property type="entry name" value="CusF_sf"/>
</dbReference>
<organism evidence="1 2">
    <name type="scientific">Enterovirga aerilata</name>
    <dbReference type="NCBI Taxonomy" id="2730920"/>
    <lineage>
        <taxon>Bacteria</taxon>
        <taxon>Pseudomonadati</taxon>
        <taxon>Pseudomonadota</taxon>
        <taxon>Alphaproteobacteria</taxon>
        <taxon>Hyphomicrobiales</taxon>
        <taxon>Methylobacteriaceae</taxon>
        <taxon>Enterovirga</taxon>
    </lineage>
</organism>
<comment type="caution">
    <text evidence="1">The sequence shown here is derived from an EMBL/GenBank/DDBJ whole genome shotgun (WGS) entry which is preliminary data.</text>
</comment>
<accession>A0A849I272</accession>
<protein>
    <recommendedName>
        <fullName evidence="3">Copper-binding protein</fullName>
    </recommendedName>
</protein>
<dbReference type="AlphaFoldDB" id="A0A849I272"/>
<sequence length="119" mass="13125">MFAVFPAAIVLTTQITSPAMSPDEFVDRLQELQRSRGDMSAHVHSQGRVEAVDVDVPSITLVHPEIGSPDGRIWMPGMRMTFHVAAGVRLSGLRKGDWVSFVAQRVRGAVTVTEVRRRS</sequence>
<dbReference type="InterPro" id="IPR021647">
    <property type="entry name" value="CusF_Ec"/>
</dbReference>
<name>A0A849I272_9HYPH</name>
<keyword evidence="2" id="KW-1185">Reference proteome</keyword>
<reference evidence="1 2" key="1">
    <citation type="submission" date="2020-04" db="EMBL/GenBank/DDBJ databases">
        <title>Enterovirga sp. isolate from soil.</title>
        <authorList>
            <person name="Chea S."/>
            <person name="Kim D.-U."/>
        </authorList>
    </citation>
    <scope>NUCLEOTIDE SEQUENCE [LARGE SCALE GENOMIC DNA]</scope>
    <source>
        <strain evidence="1 2">DB1703</strain>
    </source>
</reference>
<evidence type="ECO:0008006" key="3">
    <source>
        <dbReference type="Google" id="ProtNLM"/>
    </source>
</evidence>
<gene>
    <name evidence="1" type="ORF">HJG44_16095</name>
</gene>
<dbReference type="Pfam" id="PF11604">
    <property type="entry name" value="CusF_Ec"/>
    <property type="match status" value="1"/>
</dbReference>
<dbReference type="EMBL" id="JABEPP010000004">
    <property type="protein sequence ID" value="NNM73906.1"/>
    <property type="molecule type" value="Genomic_DNA"/>
</dbReference>
<dbReference type="Gene3D" id="2.40.50.320">
    <property type="entry name" value="Copper binding periplasmic protein CusF"/>
    <property type="match status" value="1"/>
</dbReference>
<proteinExistence type="predicted"/>
<evidence type="ECO:0000313" key="1">
    <source>
        <dbReference type="EMBL" id="NNM73906.1"/>
    </source>
</evidence>
<dbReference type="Proteomes" id="UP000564885">
    <property type="component" value="Unassembled WGS sequence"/>
</dbReference>
<dbReference type="RefSeq" id="WP_171219349.1">
    <property type="nucleotide sequence ID" value="NZ_JABEPP010000004.1"/>
</dbReference>